<evidence type="ECO:0000313" key="2">
    <source>
        <dbReference type="EMBL" id="GES05375.1"/>
    </source>
</evidence>
<feature type="compositionally biased region" description="Low complexity" evidence="1">
    <location>
        <begin position="92"/>
        <end position="108"/>
    </location>
</feature>
<name>A0A5M3W8H2_9ACTN</name>
<organism evidence="2 3">
    <name type="scientific">Acrocarpospora corrugata</name>
    <dbReference type="NCBI Taxonomy" id="35763"/>
    <lineage>
        <taxon>Bacteria</taxon>
        <taxon>Bacillati</taxon>
        <taxon>Actinomycetota</taxon>
        <taxon>Actinomycetes</taxon>
        <taxon>Streptosporangiales</taxon>
        <taxon>Streptosporangiaceae</taxon>
        <taxon>Acrocarpospora</taxon>
    </lineage>
</organism>
<gene>
    <name evidence="2" type="ORF">Acor_74430</name>
</gene>
<accession>A0A5M3W8H2</accession>
<dbReference type="EMBL" id="BLAD01000098">
    <property type="protein sequence ID" value="GES05375.1"/>
    <property type="molecule type" value="Genomic_DNA"/>
</dbReference>
<evidence type="ECO:0000256" key="1">
    <source>
        <dbReference type="SAM" id="MobiDB-lite"/>
    </source>
</evidence>
<proteinExistence type="predicted"/>
<dbReference type="AlphaFoldDB" id="A0A5M3W8H2"/>
<comment type="caution">
    <text evidence="2">The sequence shown here is derived from an EMBL/GenBank/DDBJ whole genome shotgun (WGS) entry which is preliminary data.</text>
</comment>
<keyword evidence="3" id="KW-1185">Reference proteome</keyword>
<feature type="region of interest" description="Disordered" evidence="1">
    <location>
        <begin position="1"/>
        <end position="125"/>
    </location>
</feature>
<evidence type="ECO:0000313" key="3">
    <source>
        <dbReference type="Proteomes" id="UP000334990"/>
    </source>
</evidence>
<feature type="region of interest" description="Disordered" evidence="1">
    <location>
        <begin position="169"/>
        <end position="205"/>
    </location>
</feature>
<reference evidence="2 3" key="1">
    <citation type="submission" date="2019-10" db="EMBL/GenBank/DDBJ databases">
        <title>Whole genome shotgun sequence of Acrocarpospora corrugata NBRC 13972.</title>
        <authorList>
            <person name="Ichikawa N."/>
            <person name="Kimura A."/>
            <person name="Kitahashi Y."/>
            <person name="Komaki H."/>
            <person name="Oguchi A."/>
        </authorList>
    </citation>
    <scope>NUCLEOTIDE SEQUENCE [LARGE SCALE GENOMIC DNA]</scope>
    <source>
        <strain evidence="2 3">NBRC 13972</strain>
    </source>
</reference>
<protein>
    <submittedName>
        <fullName evidence="2">Uncharacterized protein</fullName>
    </submittedName>
</protein>
<sequence>MGPPALPEGNRDPLPEAAQSSTGDSDVDHESMPGPLAENPALERSEGPDLGSAVGRWPGSLAANPDGSVDDRGVDRGSVAGGWPESLDVNPDGSVVGRGVDRGSVAGGWPENLDVNPDGSVDDLGVDRWSVAGDWPENLDLEGSVEDLDEGPSALGASVVEDGRDLVPEVGLDDGDLKEDPASTVMPDGMRRMTAASGPRVGSGTVIAQAGSEPIT</sequence>
<dbReference type="Proteomes" id="UP000334990">
    <property type="component" value="Unassembled WGS sequence"/>
</dbReference>